<sequence>MVLIIEHGFIIWDLEKHMKYTGLENTDSQAINAGLERRRRYLTFKHGLWLLKMGLRETHMILLISSDFPIGYG</sequence>
<comment type="caution">
    <text evidence="1">The sequence shown here is derived from an EMBL/GenBank/DDBJ whole genome shotgun (WGS) entry which is preliminary data.</text>
</comment>
<dbReference type="AlphaFoldDB" id="A0A0F9L615"/>
<gene>
    <name evidence="1" type="ORF">LCGC14_1618970</name>
</gene>
<evidence type="ECO:0000313" key="1">
    <source>
        <dbReference type="EMBL" id="KKM23070.1"/>
    </source>
</evidence>
<protein>
    <submittedName>
        <fullName evidence="1">Uncharacterized protein</fullName>
    </submittedName>
</protein>
<organism evidence="1">
    <name type="scientific">marine sediment metagenome</name>
    <dbReference type="NCBI Taxonomy" id="412755"/>
    <lineage>
        <taxon>unclassified sequences</taxon>
        <taxon>metagenomes</taxon>
        <taxon>ecological metagenomes</taxon>
    </lineage>
</organism>
<reference evidence="1" key="1">
    <citation type="journal article" date="2015" name="Nature">
        <title>Complex archaea that bridge the gap between prokaryotes and eukaryotes.</title>
        <authorList>
            <person name="Spang A."/>
            <person name="Saw J.H."/>
            <person name="Jorgensen S.L."/>
            <person name="Zaremba-Niedzwiedzka K."/>
            <person name="Martijn J."/>
            <person name="Lind A.E."/>
            <person name="van Eijk R."/>
            <person name="Schleper C."/>
            <person name="Guy L."/>
            <person name="Ettema T.J."/>
        </authorList>
    </citation>
    <scope>NUCLEOTIDE SEQUENCE</scope>
</reference>
<name>A0A0F9L615_9ZZZZ</name>
<dbReference type="EMBL" id="LAZR01013203">
    <property type="protein sequence ID" value="KKM23070.1"/>
    <property type="molecule type" value="Genomic_DNA"/>
</dbReference>
<accession>A0A0F9L615</accession>
<proteinExistence type="predicted"/>